<dbReference type="Pfam" id="PF22234">
    <property type="entry name" value="Rv2466c-like"/>
    <property type="match status" value="1"/>
</dbReference>
<reference evidence="3 4" key="1">
    <citation type="submission" date="2017-12" db="EMBL/GenBank/DDBJ databases">
        <title>Sequencing the genomes of 1000 Actinobacteria strains.</title>
        <authorList>
            <person name="Klenk H.-P."/>
        </authorList>
    </citation>
    <scope>NUCLEOTIDE SEQUENCE [LARGE SCALE GENOMIC DNA]</scope>
    <source>
        <strain evidence="3 4">DSM 45165</strain>
    </source>
</reference>
<sequence>MTGVVLYGDPVCPFAWLAYRWLADTGTEFSMRPMSLAVLNEGKSVPESHRQRVEDSLHAGRVLAAIEDPAAAARFHVALARRVHERRQPVSDAVLRAALRDARVPEDLAGQANSADADPAVHDAHQASQDALGETGGSPITQLDGRAFFGPVLTELPGPAEGRALFDALRATAAVPAFAELRRPRVGAPTIPEG</sequence>
<dbReference type="OrthoDB" id="3572655at2"/>
<feature type="region of interest" description="Disordered" evidence="1">
    <location>
        <begin position="109"/>
        <end position="139"/>
    </location>
</feature>
<evidence type="ECO:0000313" key="3">
    <source>
        <dbReference type="EMBL" id="PKV97179.1"/>
    </source>
</evidence>
<dbReference type="Proteomes" id="UP000550260">
    <property type="component" value="Unassembled WGS sequence"/>
</dbReference>
<organism evidence="3 4">
    <name type="scientific">Amycolatopsis echigonensis</name>
    <dbReference type="NCBI Taxonomy" id="2576905"/>
    <lineage>
        <taxon>Bacteria</taxon>
        <taxon>Bacillati</taxon>
        <taxon>Actinomycetota</taxon>
        <taxon>Actinomycetes</taxon>
        <taxon>Pseudonocardiales</taxon>
        <taxon>Pseudonocardiaceae</taxon>
        <taxon>Amycolatopsis</taxon>
    </lineage>
</organism>
<evidence type="ECO:0000256" key="1">
    <source>
        <dbReference type="SAM" id="MobiDB-lite"/>
    </source>
</evidence>
<dbReference type="SUPFAM" id="SSF52833">
    <property type="entry name" value="Thioredoxin-like"/>
    <property type="match status" value="1"/>
</dbReference>
<accession>A0A2N3WTH5</accession>
<dbReference type="EMBL" id="PJMY01000003">
    <property type="protein sequence ID" value="PKV97179.1"/>
    <property type="molecule type" value="Genomic_DNA"/>
</dbReference>
<evidence type="ECO:0000313" key="4">
    <source>
        <dbReference type="Proteomes" id="UP000233750"/>
    </source>
</evidence>
<reference evidence="2 5" key="2">
    <citation type="submission" date="2020-08" db="EMBL/GenBank/DDBJ databases">
        <title>Amycolatopsis echigonensis JCM 21831.</title>
        <authorList>
            <person name="Tedsree N."/>
            <person name="Kuncharoen N."/>
            <person name="Likhitwitayawuid K."/>
            <person name="Tanasupawat S."/>
        </authorList>
    </citation>
    <scope>NUCLEOTIDE SEQUENCE [LARGE SCALE GENOMIC DNA]</scope>
    <source>
        <strain evidence="2 5">JCM 21831</strain>
    </source>
</reference>
<evidence type="ECO:0008006" key="6">
    <source>
        <dbReference type="Google" id="ProtNLM"/>
    </source>
</evidence>
<name>A0A2N3WTH5_9PSEU</name>
<evidence type="ECO:0000313" key="5">
    <source>
        <dbReference type="Proteomes" id="UP000550260"/>
    </source>
</evidence>
<dbReference type="Proteomes" id="UP000233750">
    <property type="component" value="Unassembled WGS sequence"/>
</dbReference>
<dbReference type="InterPro" id="IPR053977">
    <property type="entry name" value="Rv2466c-like"/>
</dbReference>
<dbReference type="Gene3D" id="3.40.30.10">
    <property type="entry name" value="Glutaredoxin"/>
    <property type="match status" value="1"/>
</dbReference>
<dbReference type="EMBL" id="JACJHR010000013">
    <property type="protein sequence ID" value="MBB2499842.1"/>
    <property type="molecule type" value="Genomic_DNA"/>
</dbReference>
<evidence type="ECO:0000313" key="2">
    <source>
        <dbReference type="EMBL" id="MBB2499842.1"/>
    </source>
</evidence>
<gene>
    <name evidence="3" type="ORF">ATK30_8150</name>
    <name evidence="2" type="ORF">H5411_11995</name>
</gene>
<dbReference type="RefSeq" id="WP_101439936.1">
    <property type="nucleotide sequence ID" value="NZ_JACJHR010000013.1"/>
</dbReference>
<dbReference type="AlphaFoldDB" id="A0A2N3WTH5"/>
<dbReference type="InterPro" id="IPR036249">
    <property type="entry name" value="Thioredoxin-like_sf"/>
</dbReference>
<keyword evidence="4" id="KW-1185">Reference proteome</keyword>
<comment type="caution">
    <text evidence="3">The sequence shown here is derived from an EMBL/GenBank/DDBJ whole genome shotgun (WGS) entry which is preliminary data.</text>
</comment>
<accession>A0A8E1VX76</accession>
<protein>
    <recommendedName>
        <fullName evidence="6">DSBA-like thioredoxin domain-containing protein</fullName>
    </recommendedName>
</protein>
<proteinExistence type="predicted"/>